<evidence type="ECO:0000256" key="10">
    <source>
        <dbReference type="SAM" id="Phobius"/>
    </source>
</evidence>
<keyword evidence="5 10" id="KW-0812">Transmembrane</keyword>
<gene>
    <name evidence="13" type="ORF">CUN48_10145</name>
</gene>
<evidence type="ECO:0000256" key="2">
    <source>
        <dbReference type="ARBA" id="ARBA00009186"/>
    </source>
</evidence>
<dbReference type="Pfam" id="PF16327">
    <property type="entry name" value="CcmF_C"/>
    <property type="match status" value="1"/>
</dbReference>
<evidence type="ECO:0000256" key="3">
    <source>
        <dbReference type="ARBA" id="ARBA00022475"/>
    </source>
</evidence>
<evidence type="ECO:0000313" key="14">
    <source>
        <dbReference type="Proteomes" id="UP000230790"/>
    </source>
</evidence>
<evidence type="ECO:0000256" key="6">
    <source>
        <dbReference type="ARBA" id="ARBA00022748"/>
    </source>
</evidence>
<feature type="domain" description="Cytochrome c-type biogenesis protein CcmF C-terminal" evidence="12">
    <location>
        <begin position="319"/>
        <end position="648"/>
    </location>
</feature>
<dbReference type="PRINTS" id="PR01411">
    <property type="entry name" value="CCMFBIOGNSIS"/>
</dbReference>
<feature type="transmembrane region" description="Helical" evidence="10">
    <location>
        <begin position="124"/>
        <end position="146"/>
    </location>
</feature>
<comment type="similarity">
    <text evidence="2">Belongs to the CcmF/CycK/Ccl1/NrfE/CcsA family.</text>
</comment>
<dbReference type="InterPro" id="IPR032523">
    <property type="entry name" value="CcmF_C"/>
</dbReference>
<evidence type="ECO:0000256" key="5">
    <source>
        <dbReference type="ARBA" id="ARBA00022692"/>
    </source>
</evidence>
<feature type="transmembrane region" description="Helical" evidence="10">
    <location>
        <begin position="352"/>
        <end position="376"/>
    </location>
</feature>
<keyword evidence="6" id="KW-0201">Cytochrome c-type biogenesis</keyword>
<comment type="function">
    <text evidence="9">Required for the biogenesis of c-type cytochromes. Possible subunit of a heme lyase.</text>
</comment>
<dbReference type="Pfam" id="PF01578">
    <property type="entry name" value="Cytochrom_C_asm"/>
    <property type="match status" value="1"/>
</dbReference>
<evidence type="ECO:0000259" key="11">
    <source>
        <dbReference type="Pfam" id="PF01578"/>
    </source>
</evidence>
<dbReference type="PRINTS" id="PR01410">
    <property type="entry name" value="CCBIOGENESIS"/>
</dbReference>
<feature type="transmembrane region" description="Helical" evidence="10">
    <location>
        <begin position="211"/>
        <end position="231"/>
    </location>
</feature>
<feature type="transmembrane region" description="Helical" evidence="10">
    <location>
        <begin position="452"/>
        <end position="470"/>
    </location>
</feature>
<keyword evidence="7 10" id="KW-1133">Transmembrane helix</keyword>
<dbReference type="GO" id="GO:0020037">
    <property type="term" value="F:heme binding"/>
    <property type="evidence" value="ECO:0007669"/>
    <property type="project" value="InterPro"/>
</dbReference>
<dbReference type="InterPro" id="IPR003568">
    <property type="entry name" value="Cyt_c_biogenesis_CcmF"/>
</dbReference>
<feature type="transmembrane region" description="Helical" evidence="10">
    <location>
        <begin position="278"/>
        <end position="299"/>
    </location>
</feature>
<dbReference type="PANTHER" id="PTHR43653">
    <property type="entry name" value="CYTOCHROME C ASSEMBLY PROTEIN-RELATED"/>
    <property type="match status" value="1"/>
</dbReference>
<dbReference type="InterPro" id="IPR002541">
    <property type="entry name" value="Cyt_c_assembly"/>
</dbReference>
<evidence type="ECO:0000256" key="7">
    <source>
        <dbReference type="ARBA" id="ARBA00022989"/>
    </source>
</evidence>
<feature type="domain" description="Cytochrome c assembly protein" evidence="11">
    <location>
        <begin position="90"/>
        <end position="297"/>
    </location>
</feature>
<name>A0A2M8QBJ6_9CHLR</name>
<evidence type="ECO:0000256" key="1">
    <source>
        <dbReference type="ARBA" id="ARBA00004429"/>
    </source>
</evidence>
<feature type="transmembrane region" description="Helical" evidence="10">
    <location>
        <begin position="499"/>
        <end position="521"/>
    </location>
</feature>
<feature type="transmembrane region" description="Helical" evidence="10">
    <location>
        <begin position="630"/>
        <end position="650"/>
    </location>
</feature>
<accession>A0A2M8QBJ6</accession>
<proteinExistence type="inferred from homology"/>
<comment type="caution">
    <text evidence="13">The sequence shown here is derived from an EMBL/GenBank/DDBJ whole genome shotgun (WGS) entry which is preliminary data.</text>
</comment>
<dbReference type="PANTHER" id="PTHR43653:SF1">
    <property type="entry name" value="CYTOCHROME C-TYPE BIOGENESIS PROTEIN CCMF"/>
    <property type="match status" value="1"/>
</dbReference>
<keyword evidence="3" id="KW-1003">Cell membrane</keyword>
<evidence type="ECO:0000256" key="9">
    <source>
        <dbReference type="ARBA" id="ARBA00037230"/>
    </source>
</evidence>
<keyword evidence="4" id="KW-0997">Cell inner membrane</keyword>
<keyword evidence="8 10" id="KW-0472">Membrane</keyword>
<feature type="transmembrane region" description="Helical" evidence="10">
    <location>
        <begin position="6"/>
        <end position="28"/>
    </location>
</feature>
<feature type="transmembrane region" description="Helical" evidence="10">
    <location>
        <begin position="396"/>
        <end position="415"/>
    </location>
</feature>
<sequence length="675" mass="73839">MFADLGHLSVIFAFVACLYAAVVAPLGAQRNDDRLVQSGRIAALMTFPLVLIGCLGLWHALLTHDFGVQYVASVSSRATPVFFRITALWGSQNGSLLFWCLIMSAFVAAAMVRDWEDAGDKSLLPYVTMTMALVLGFFLFLELFLANAFVRTDFPPQDGRGLNPLLRHPGMIIHPPMLYAGYTGLLVPFAFCIASLITRRSDDLWLRSSRRWTLVGWAFLTAGLLLGGRWAHDVLGWGGYWGWDPSENKPLITWLIATPFLHSAMIQEKRGMFKNWNVFLMMLTFASMFFGTAFIRSGLLTSVHAFAASDIGPFFMGAMVVILTACAALWLTRLDVLRSENKLDSAFSREGIFLIQNVLFLSTAFTVFIGTIFPILSEAISGTKITVGPPFFDQTVGPQLAALVALMGVAPLLAWGKSNGAAVGRQMLGPLTFAAAVMVALLAAGATQPVPLLLFGLCAYTLAQTVMEYVRGARARMHSMNEPAPLALVRLAQRNQRRYGGYLVHLGVVLLAIGVIGKGFYGYDTITTPAVKLNESFTVGDYTFTYRGIRPVPCEFNDCQTIQAMLLVTSAKDGRVLGAVFPHRDHYPVQQHTATIPAISGTFNTEVYVLLAAWEDGGATASFQVYINPLINWIWVGGIVMILGFVVCFWKAPERETVTSPAVAQRAIRAGVPAR</sequence>
<feature type="transmembrane region" description="Helical" evidence="10">
    <location>
        <begin position="427"/>
        <end position="446"/>
    </location>
</feature>
<comment type="subcellular location">
    <subcellularLocation>
        <location evidence="1">Cell inner membrane</location>
        <topology evidence="1">Multi-pass membrane protein</topology>
    </subcellularLocation>
</comment>
<reference evidence="13 14" key="1">
    <citation type="submission" date="2017-11" db="EMBL/GenBank/DDBJ databases">
        <title>Evolution of Phototrophy in the Chloroflexi Phylum Driven by Horizontal Gene Transfer.</title>
        <authorList>
            <person name="Ward L.M."/>
            <person name="Hemp J."/>
            <person name="Shih P.M."/>
            <person name="Mcglynn S.E."/>
            <person name="Fischer W."/>
        </authorList>
    </citation>
    <scope>NUCLEOTIDE SEQUENCE [LARGE SCALE GENOMIC DNA]</scope>
    <source>
        <strain evidence="13">JP3_7</strain>
    </source>
</reference>
<dbReference type="Proteomes" id="UP000230790">
    <property type="component" value="Unassembled WGS sequence"/>
</dbReference>
<feature type="transmembrane region" description="Helical" evidence="10">
    <location>
        <begin position="179"/>
        <end position="199"/>
    </location>
</feature>
<organism evidence="13 14">
    <name type="scientific">Candidatus Thermofonsia Clade 3 bacterium</name>
    <dbReference type="NCBI Taxonomy" id="2364212"/>
    <lineage>
        <taxon>Bacteria</taxon>
        <taxon>Bacillati</taxon>
        <taxon>Chloroflexota</taxon>
        <taxon>Candidatus Thermofontia</taxon>
        <taxon>Candidatus Thermofonsia Clade 3</taxon>
    </lineage>
</organism>
<dbReference type="AlphaFoldDB" id="A0A2M8QBJ6"/>
<dbReference type="GO" id="GO:0005886">
    <property type="term" value="C:plasma membrane"/>
    <property type="evidence" value="ECO:0007669"/>
    <property type="project" value="UniProtKB-SubCell"/>
</dbReference>
<feature type="transmembrane region" description="Helical" evidence="10">
    <location>
        <begin position="40"/>
        <end position="61"/>
    </location>
</feature>
<evidence type="ECO:0000256" key="8">
    <source>
        <dbReference type="ARBA" id="ARBA00023136"/>
    </source>
</evidence>
<dbReference type="InterPro" id="IPR003567">
    <property type="entry name" value="Cyt_c_biogenesis"/>
</dbReference>
<evidence type="ECO:0000259" key="12">
    <source>
        <dbReference type="Pfam" id="PF16327"/>
    </source>
</evidence>
<feature type="transmembrane region" description="Helical" evidence="10">
    <location>
        <begin position="96"/>
        <end position="112"/>
    </location>
</feature>
<dbReference type="EMBL" id="PGTN01000064">
    <property type="protein sequence ID" value="PJF47165.1"/>
    <property type="molecule type" value="Genomic_DNA"/>
</dbReference>
<evidence type="ECO:0000313" key="13">
    <source>
        <dbReference type="EMBL" id="PJF47165.1"/>
    </source>
</evidence>
<evidence type="ECO:0000256" key="4">
    <source>
        <dbReference type="ARBA" id="ARBA00022519"/>
    </source>
</evidence>
<dbReference type="GO" id="GO:0017004">
    <property type="term" value="P:cytochrome complex assembly"/>
    <property type="evidence" value="ECO:0007669"/>
    <property type="project" value="UniProtKB-KW"/>
</dbReference>
<feature type="transmembrane region" description="Helical" evidence="10">
    <location>
        <begin position="311"/>
        <end position="331"/>
    </location>
</feature>
<protein>
    <submittedName>
        <fullName evidence="13">Cytochrome C biogenesis protein</fullName>
    </submittedName>
</protein>
<dbReference type="GO" id="GO:0015232">
    <property type="term" value="F:heme transmembrane transporter activity"/>
    <property type="evidence" value="ECO:0007669"/>
    <property type="project" value="InterPro"/>
</dbReference>
<feature type="transmembrane region" description="Helical" evidence="10">
    <location>
        <begin position="251"/>
        <end position="266"/>
    </location>
</feature>